<feature type="domain" description="Sodium/calcium exchanger membrane region" evidence="9">
    <location>
        <begin position="146"/>
        <end position="307"/>
    </location>
</feature>
<comment type="similarity">
    <text evidence="2">Belongs to the Ca(2+):cation antiporter (CaCA) (TC 2.A.19) family.</text>
</comment>
<dbReference type="Pfam" id="PF01699">
    <property type="entry name" value="Na_Ca_ex"/>
    <property type="match status" value="2"/>
</dbReference>
<dbReference type="GO" id="GO:0015369">
    <property type="term" value="F:calcium:proton antiporter activity"/>
    <property type="evidence" value="ECO:0007669"/>
    <property type="project" value="TreeGrafter"/>
</dbReference>
<feature type="transmembrane region" description="Helical" evidence="8">
    <location>
        <begin position="501"/>
        <end position="521"/>
    </location>
</feature>
<feature type="transmembrane region" description="Helical" evidence="8">
    <location>
        <begin position="284"/>
        <end position="305"/>
    </location>
</feature>
<feature type="transmembrane region" description="Helical" evidence="8">
    <location>
        <begin position="473"/>
        <end position="494"/>
    </location>
</feature>
<evidence type="ECO:0000256" key="2">
    <source>
        <dbReference type="ARBA" id="ARBA00008170"/>
    </source>
</evidence>
<evidence type="ECO:0000256" key="7">
    <source>
        <dbReference type="ARBA" id="ARBA00023136"/>
    </source>
</evidence>
<dbReference type="PANTHER" id="PTHR31503:SF20">
    <property type="entry name" value="CA(2+)_H(+) EXCHANGER, PUTATIVE (EUROFUNG)-RELATED"/>
    <property type="match status" value="1"/>
</dbReference>
<feature type="transmembrane region" description="Helical" evidence="8">
    <location>
        <begin position="211"/>
        <end position="232"/>
    </location>
</feature>
<keyword evidence="5 8" id="KW-1133">Transmembrane helix</keyword>
<evidence type="ECO:0000313" key="10">
    <source>
        <dbReference type="EMBL" id="KAK7046520.1"/>
    </source>
</evidence>
<feature type="domain" description="Sodium/calcium exchanger membrane region" evidence="9">
    <location>
        <begin position="377"/>
        <end position="519"/>
    </location>
</feature>
<evidence type="ECO:0000256" key="3">
    <source>
        <dbReference type="ARBA" id="ARBA00022448"/>
    </source>
</evidence>
<dbReference type="AlphaFoldDB" id="A0AAW0D1W4"/>
<dbReference type="InterPro" id="IPR004713">
    <property type="entry name" value="CaH_exchang"/>
</dbReference>
<dbReference type="PANTHER" id="PTHR31503">
    <property type="entry name" value="VACUOLAR CALCIUM ION TRANSPORTER"/>
    <property type="match status" value="1"/>
</dbReference>
<dbReference type="GO" id="GO:0012505">
    <property type="term" value="C:endomembrane system"/>
    <property type="evidence" value="ECO:0007669"/>
    <property type="project" value="UniProtKB-SubCell"/>
</dbReference>
<proteinExistence type="inferred from homology"/>
<gene>
    <name evidence="10" type="ORF">R3P38DRAFT_2874170</name>
</gene>
<keyword evidence="4 8" id="KW-0812">Transmembrane</keyword>
<dbReference type="InterPro" id="IPR044880">
    <property type="entry name" value="NCX_ion-bd_dom_sf"/>
</dbReference>
<evidence type="ECO:0000256" key="1">
    <source>
        <dbReference type="ARBA" id="ARBA00004127"/>
    </source>
</evidence>
<comment type="caution">
    <text evidence="10">The sequence shown here is derived from an EMBL/GenBank/DDBJ whole genome shotgun (WGS) entry which is preliminary data.</text>
</comment>
<evidence type="ECO:0000256" key="6">
    <source>
        <dbReference type="ARBA" id="ARBA00023065"/>
    </source>
</evidence>
<dbReference type="FunFam" id="1.20.1420.30:FF:000024">
    <property type="entry name" value="Calcium/proton exchanger, variant"/>
    <property type="match status" value="1"/>
</dbReference>
<keyword evidence="6" id="KW-0406">Ion transport</keyword>
<evidence type="ECO:0000313" key="11">
    <source>
        <dbReference type="Proteomes" id="UP001362999"/>
    </source>
</evidence>
<dbReference type="EMBL" id="JAWWNJ010000010">
    <property type="protein sequence ID" value="KAK7046520.1"/>
    <property type="molecule type" value="Genomic_DNA"/>
</dbReference>
<feature type="transmembrane region" description="Helical" evidence="8">
    <location>
        <begin position="444"/>
        <end position="467"/>
    </location>
</feature>
<dbReference type="GO" id="GO:0006874">
    <property type="term" value="P:intracellular calcium ion homeostasis"/>
    <property type="evidence" value="ECO:0007669"/>
    <property type="project" value="TreeGrafter"/>
</dbReference>
<evidence type="ECO:0000256" key="5">
    <source>
        <dbReference type="ARBA" id="ARBA00022989"/>
    </source>
</evidence>
<evidence type="ECO:0000256" key="8">
    <source>
        <dbReference type="SAM" id="Phobius"/>
    </source>
</evidence>
<feature type="transmembrane region" description="Helical" evidence="8">
    <location>
        <begin position="411"/>
        <end position="432"/>
    </location>
</feature>
<feature type="transmembrane region" description="Helical" evidence="8">
    <location>
        <begin position="371"/>
        <end position="391"/>
    </location>
</feature>
<feature type="transmembrane region" description="Helical" evidence="8">
    <location>
        <begin position="145"/>
        <end position="166"/>
    </location>
</feature>
<accession>A0AAW0D1W4</accession>
<feature type="transmembrane region" description="Helical" evidence="8">
    <location>
        <begin position="117"/>
        <end position="139"/>
    </location>
</feature>
<dbReference type="InterPro" id="IPR004837">
    <property type="entry name" value="NaCa_Exmemb"/>
</dbReference>
<keyword evidence="7 8" id="KW-0472">Membrane</keyword>
<protein>
    <submittedName>
        <fullName evidence="10">Calcium/proton exchanger</fullName>
    </submittedName>
</protein>
<name>A0AAW0D1W4_9AGAR</name>
<feature type="transmembrane region" description="Helical" evidence="8">
    <location>
        <begin position="178"/>
        <end position="199"/>
    </location>
</feature>
<reference evidence="10 11" key="1">
    <citation type="journal article" date="2024" name="J Genomics">
        <title>Draft genome sequencing and assembly of Favolaschia claudopus CIRM-BRFM 2984 isolated from oak limbs.</title>
        <authorList>
            <person name="Navarro D."/>
            <person name="Drula E."/>
            <person name="Chaduli D."/>
            <person name="Cazenave R."/>
            <person name="Ahrendt S."/>
            <person name="Wang J."/>
            <person name="Lipzen A."/>
            <person name="Daum C."/>
            <person name="Barry K."/>
            <person name="Grigoriev I.V."/>
            <person name="Favel A."/>
            <person name="Rosso M.N."/>
            <person name="Martin F."/>
        </authorList>
    </citation>
    <scope>NUCLEOTIDE SEQUENCE [LARGE SCALE GENOMIC DNA]</scope>
    <source>
        <strain evidence="10 11">CIRM-BRFM 2984</strain>
    </source>
</reference>
<evidence type="ECO:0000256" key="4">
    <source>
        <dbReference type="ARBA" id="ARBA00022692"/>
    </source>
</evidence>
<sequence length="534" mass="57221">MAVVSSSSQASPIYTMPDFSPDHSPVVRTSSIDLDGSSSRRSLVGRGNTLNLEAGTFALDAPPPRPQSPQKNTQISVFSLLKTKILAFYQALPSFRALLKPAEELGPTPGVKQSLRAVLLSSFLNVFLICIPACWLLHWLAPQQYAAIFFTGFIAILPLAKLLAFATDELSLRVGQALAGLINATLGNSVELIVAIVALTKCELEIVQSSLIGSVLSNLLLVLGMCFFLGGIKFSEQGFAAGAAQLSSSLLTLSVVAVLLPAAYRMSLKENSINHSAESSQTQILKFSHGIALILLFMYGCYLLFQLCSHAAMYQDDSADIVKSTTYNHEQKSPITPSTKAPNHESVMNQDIIASETSEPEEADNSEHPQLNGWVCTGLLLVVTALVALTAEFLVGSINGLTASGALTKEFVGIILLPIVGNAAEHVTAVTVARKDKLTLSMGVAVGSSIQIALFVIPLTVVVGWMIGKPMTLFFDPYEAVCLFLAVLTVNYVVQDGKSNWLEGMILMCLYAILATLFFFYPGMSSADHFAVCT</sequence>
<organism evidence="10 11">
    <name type="scientific">Favolaschia claudopus</name>
    <dbReference type="NCBI Taxonomy" id="2862362"/>
    <lineage>
        <taxon>Eukaryota</taxon>
        <taxon>Fungi</taxon>
        <taxon>Dikarya</taxon>
        <taxon>Basidiomycota</taxon>
        <taxon>Agaricomycotina</taxon>
        <taxon>Agaricomycetes</taxon>
        <taxon>Agaricomycetidae</taxon>
        <taxon>Agaricales</taxon>
        <taxon>Marasmiineae</taxon>
        <taxon>Mycenaceae</taxon>
        <taxon>Favolaschia</taxon>
    </lineage>
</organism>
<comment type="subcellular location">
    <subcellularLocation>
        <location evidence="1">Endomembrane system</location>
        <topology evidence="1">Multi-pass membrane protein</topology>
    </subcellularLocation>
</comment>
<dbReference type="GO" id="GO:0000329">
    <property type="term" value="C:fungal-type vacuole membrane"/>
    <property type="evidence" value="ECO:0007669"/>
    <property type="project" value="TreeGrafter"/>
</dbReference>
<evidence type="ECO:0000259" key="9">
    <source>
        <dbReference type="Pfam" id="PF01699"/>
    </source>
</evidence>
<dbReference type="Gene3D" id="1.20.1420.30">
    <property type="entry name" value="NCX, central ion-binding region"/>
    <property type="match status" value="2"/>
</dbReference>
<keyword evidence="11" id="KW-1185">Reference proteome</keyword>
<feature type="transmembrane region" description="Helical" evidence="8">
    <location>
        <begin position="239"/>
        <end position="264"/>
    </location>
</feature>
<keyword evidence="3" id="KW-0813">Transport</keyword>
<dbReference type="Proteomes" id="UP001362999">
    <property type="component" value="Unassembled WGS sequence"/>
</dbReference>